<reference evidence="2 3" key="1">
    <citation type="journal article" date="2019" name="Int. J. Syst. Evol. Microbiol.">
        <title>Thermogemmatispora aurantia sp. nov. and Thermogemmatispora argillosa sp. nov., within the class Ktedonobacteria, and emended description of the genus Thermogemmatispora.</title>
        <authorList>
            <person name="Zheng Y."/>
            <person name="Wang C.M."/>
            <person name="Sakai Y."/>
            <person name="Abe K."/>
            <person name="Yokota A."/>
            <person name="Yabe S."/>
        </authorList>
    </citation>
    <scope>NUCLEOTIDE SEQUENCE [LARGE SCALE GENOMIC DNA]</scope>
    <source>
        <strain evidence="2 3">A1-2</strain>
    </source>
</reference>
<evidence type="ECO:0000259" key="1">
    <source>
        <dbReference type="Pfam" id="PF01557"/>
    </source>
</evidence>
<keyword evidence="3" id="KW-1185">Reference proteome</keyword>
<dbReference type="GO" id="GO:0003824">
    <property type="term" value="F:catalytic activity"/>
    <property type="evidence" value="ECO:0007669"/>
    <property type="project" value="InterPro"/>
</dbReference>
<dbReference type="Gene3D" id="3.90.850.10">
    <property type="entry name" value="Fumarylacetoacetase-like, C-terminal domain"/>
    <property type="match status" value="1"/>
</dbReference>
<dbReference type="Pfam" id="PF01557">
    <property type="entry name" value="FAA_hydrolase"/>
    <property type="match status" value="1"/>
</dbReference>
<dbReference type="SUPFAM" id="SSF56529">
    <property type="entry name" value="FAH"/>
    <property type="match status" value="1"/>
</dbReference>
<dbReference type="InterPro" id="IPR011234">
    <property type="entry name" value="Fumarylacetoacetase-like_C"/>
</dbReference>
<proteinExistence type="predicted"/>
<dbReference type="PANTHER" id="PTHR43211:SF1">
    <property type="entry name" value="BLL6422 PROTEIN"/>
    <property type="match status" value="1"/>
</dbReference>
<dbReference type="InterPro" id="IPR036663">
    <property type="entry name" value="Fumarylacetoacetase_C_sf"/>
</dbReference>
<name>A0A5J4K4Q7_9CHLR</name>
<sequence>MKLVTYVLDANTPREGGRAGVLLNDLILDLATLGRWAAAREAAFARLSPGSEASLPSTLLALLQEGASAWERLRIAFALASQTEPAHLQSQEGLAFPLEQVHLRPPIPTPPTIRDFFAFEAHVRNARARSGLEVPPQWYQIPVFYFSNTSALYGHDEAIPYPRHSQALDYELEMAAVIGREGQDIAAEQAADYIAGYMIMNDWSARDLQLQEMAVQLGPAKGKDFATSFGPWLVTPDELQPYRRGSGADERFDLPMRARVNGVLLTEANFQEIYYTFPHMIERASQHVRLRPGDILGSGTCGGGCLLELGQERHRWLSVGDVVELEIAGLGLLRNSIVASPHHPE</sequence>
<dbReference type="AlphaFoldDB" id="A0A5J4K4Q7"/>
<dbReference type="RefSeq" id="WP_151726738.1">
    <property type="nucleotide sequence ID" value="NZ_BKZV01000001.1"/>
</dbReference>
<dbReference type="Proteomes" id="UP000334820">
    <property type="component" value="Unassembled WGS sequence"/>
</dbReference>
<dbReference type="EMBL" id="BKZV01000001">
    <property type="protein sequence ID" value="GER81730.1"/>
    <property type="molecule type" value="Genomic_DNA"/>
</dbReference>
<organism evidence="2 3">
    <name type="scientific">Thermogemmatispora aurantia</name>
    <dbReference type="NCBI Taxonomy" id="2045279"/>
    <lineage>
        <taxon>Bacteria</taxon>
        <taxon>Bacillati</taxon>
        <taxon>Chloroflexota</taxon>
        <taxon>Ktedonobacteria</taxon>
        <taxon>Thermogemmatisporales</taxon>
        <taxon>Thermogemmatisporaceae</taxon>
        <taxon>Thermogemmatispora</taxon>
    </lineage>
</organism>
<accession>A0A5J4K4Q7</accession>
<evidence type="ECO:0000313" key="2">
    <source>
        <dbReference type="EMBL" id="GER81730.1"/>
    </source>
</evidence>
<dbReference type="PANTHER" id="PTHR43211">
    <property type="entry name" value="FUMARYLACETOACETATE HYDROLASE"/>
    <property type="match status" value="1"/>
</dbReference>
<comment type="caution">
    <text evidence="2">The sequence shown here is derived from an EMBL/GenBank/DDBJ whole genome shotgun (WGS) entry which is preliminary data.</text>
</comment>
<gene>
    <name evidence="2" type="ORF">KTAU_03680</name>
</gene>
<feature type="domain" description="Fumarylacetoacetase-like C-terminal" evidence="1">
    <location>
        <begin position="113"/>
        <end position="338"/>
    </location>
</feature>
<evidence type="ECO:0000313" key="3">
    <source>
        <dbReference type="Proteomes" id="UP000334820"/>
    </source>
</evidence>
<protein>
    <submittedName>
        <fullName evidence="2">Fumarylacetoacetase</fullName>
    </submittedName>
</protein>